<comment type="caution">
    <text evidence="1">The sequence shown here is derived from an EMBL/GenBank/DDBJ whole genome shotgun (WGS) entry which is preliminary data.</text>
</comment>
<evidence type="ECO:0000313" key="2">
    <source>
        <dbReference type="Proteomes" id="UP000316628"/>
    </source>
</evidence>
<dbReference type="EMBL" id="VFPP01000001">
    <property type="protein sequence ID" value="TQM79990.1"/>
    <property type="molecule type" value="Genomic_DNA"/>
</dbReference>
<dbReference type="Proteomes" id="UP000316628">
    <property type="component" value="Unassembled WGS sequence"/>
</dbReference>
<dbReference type="AlphaFoldDB" id="A0A543JAX4"/>
<gene>
    <name evidence="1" type="ORF">FHX81_2308</name>
</gene>
<name>A0A543JAX4_9PSEU</name>
<evidence type="ECO:0000313" key="1">
    <source>
        <dbReference type="EMBL" id="TQM79990.1"/>
    </source>
</evidence>
<reference evidence="1 2" key="1">
    <citation type="submission" date="2019-06" db="EMBL/GenBank/DDBJ databases">
        <title>Sequencing the genomes of 1000 actinobacteria strains.</title>
        <authorList>
            <person name="Klenk H.-P."/>
        </authorList>
    </citation>
    <scope>NUCLEOTIDE SEQUENCE [LARGE SCALE GENOMIC DNA]</scope>
    <source>
        <strain evidence="1 2">DSM 45456</strain>
    </source>
</reference>
<protein>
    <submittedName>
        <fullName evidence="1">Uncharacterized protein</fullName>
    </submittedName>
</protein>
<proteinExistence type="predicted"/>
<keyword evidence="2" id="KW-1185">Reference proteome</keyword>
<organism evidence="1 2">
    <name type="scientific">Saccharothrix saharensis</name>
    <dbReference type="NCBI Taxonomy" id="571190"/>
    <lineage>
        <taxon>Bacteria</taxon>
        <taxon>Bacillati</taxon>
        <taxon>Actinomycetota</taxon>
        <taxon>Actinomycetes</taxon>
        <taxon>Pseudonocardiales</taxon>
        <taxon>Pseudonocardiaceae</taxon>
        <taxon>Saccharothrix</taxon>
    </lineage>
</organism>
<sequence>MVARGIRWPLVPQVSRTWVSERSRLAAVGG</sequence>
<accession>A0A543JAX4</accession>